<dbReference type="SMART" id="SM00382">
    <property type="entry name" value="AAA"/>
    <property type="match status" value="1"/>
</dbReference>
<gene>
    <name evidence="9 11" type="primary">ffh</name>
    <name evidence="11" type="ordered locus">CBUD_1624</name>
</gene>
<dbReference type="InterPro" id="IPR042101">
    <property type="entry name" value="SRP54_N_sf"/>
</dbReference>
<dbReference type="PANTHER" id="PTHR11564:SF5">
    <property type="entry name" value="SIGNAL RECOGNITION PARTICLE SUBUNIT SRP54"/>
    <property type="match status" value="1"/>
</dbReference>
<evidence type="ECO:0000256" key="1">
    <source>
        <dbReference type="ARBA" id="ARBA00005450"/>
    </source>
</evidence>
<dbReference type="EC" id="3.6.5.4" evidence="9"/>
<dbReference type="InterPro" id="IPR000897">
    <property type="entry name" value="SRP54_GTPase_dom"/>
</dbReference>
<dbReference type="Gene3D" id="1.20.120.140">
    <property type="entry name" value="Signal recognition particle SRP54, nucleotide-binding domain"/>
    <property type="match status" value="1"/>
</dbReference>
<evidence type="ECO:0000313" key="12">
    <source>
        <dbReference type="Proteomes" id="UP000008555"/>
    </source>
</evidence>
<evidence type="ECO:0000256" key="9">
    <source>
        <dbReference type="HAMAP-Rule" id="MF_00306"/>
    </source>
</evidence>
<dbReference type="InterPro" id="IPR027417">
    <property type="entry name" value="P-loop_NTPase"/>
</dbReference>
<evidence type="ECO:0000256" key="7">
    <source>
        <dbReference type="ARBA" id="ARBA00023274"/>
    </source>
</evidence>
<feature type="binding site" evidence="9">
    <location>
        <begin position="113"/>
        <end position="120"/>
    </location>
    <ligand>
        <name>GTP</name>
        <dbReference type="ChEBI" id="CHEBI:37565"/>
    </ligand>
</feature>
<comment type="subunit">
    <text evidence="9">Part of the signal recognition particle protein translocation system, which is composed of SRP and FtsY. SRP is a ribonucleoprotein composed of Ffh and a 4.5S RNA molecule.</text>
</comment>
<keyword evidence="3 9" id="KW-0378">Hydrolase</keyword>
<evidence type="ECO:0000259" key="10">
    <source>
        <dbReference type="PROSITE" id="PS00300"/>
    </source>
</evidence>
<dbReference type="CDD" id="cd18539">
    <property type="entry name" value="SRP_G"/>
    <property type="match status" value="1"/>
</dbReference>
<dbReference type="Gene3D" id="1.10.260.30">
    <property type="entry name" value="Signal recognition particle, SRP54 subunit, M-domain"/>
    <property type="match status" value="1"/>
</dbReference>
<dbReference type="Proteomes" id="UP000008555">
    <property type="component" value="Chromosome"/>
</dbReference>
<dbReference type="FunFam" id="3.40.50.300:FF:000022">
    <property type="entry name" value="Signal recognition particle 54 kDa subunit"/>
    <property type="match status" value="1"/>
</dbReference>
<dbReference type="PROSITE" id="PS00300">
    <property type="entry name" value="SRP54"/>
    <property type="match status" value="1"/>
</dbReference>
<keyword evidence="6 9" id="KW-0733">Signal recognition particle</keyword>
<dbReference type="EMBL" id="CP000733">
    <property type="protein sequence ID" value="ABS77866.2"/>
    <property type="molecule type" value="Genomic_DNA"/>
</dbReference>
<evidence type="ECO:0000256" key="2">
    <source>
        <dbReference type="ARBA" id="ARBA00022741"/>
    </source>
</evidence>
<comment type="function">
    <text evidence="9">Involved in targeting and insertion of nascent membrane proteins into the cytoplasmic membrane. Binds to the hydrophobic signal sequence of the ribosome-nascent chain (RNC) as it emerges from the ribosomes. The SRP-RNC complex is then targeted to the cytoplasmic membrane where it interacts with the SRP receptor FtsY. Interaction with FtsY leads to the transfer of the RNC complex to the Sec translocase for insertion into the membrane, the hydrolysis of GTP by both Ffh and FtsY, and the dissociation of the SRP-FtsY complex into the individual components.</text>
</comment>
<dbReference type="AlphaFoldDB" id="A9KEE2"/>
<protein>
    <recommendedName>
        <fullName evidence="9">Signal recognition particle protein</fullName>
        <ecNumber evidence="9">3.6.5.4</ecNumber>
    </recommendedName>
    <alternativeName>
        <fullName evidence="9">Fifty-four homolog</fullName>
    </alternativeName>
</protein>
<dbReference type="GO" id="GO:0008312">
    <property type="term" value="F:7S RNA binding"/>
    <property type="evidence" value="ECO:0007669"/>
    <property type="project" value="InterPro"/>
</dbReference>
<keyword evidence="7 9" id="KW-0687">Ribonucleoprotein</keyword>
<dbReference type="HOGENOM" id="CLU_009301_6_0_6"/>
<dbReference type="KEGG" id="cbd:CBUD_1624"/>
<feature type="binding site" evidence="9">
    <location>
        <begin position="254"/>
        <end position="257"/>
    </location>
    <ligand>
        <name>GTP</name>
        <dbReference type="ChEBI" id="CHEBI:37565"/>
    </ligand>
</feature>
<evidence type="ECO:0000313" key="11">
    <source>
        <dbReference type="EMBL" id="ABS77866.2"/>
    </source>
</evidence>
<comment type="domain">
    <text evidence="9">Composed of three domains: the N-terminal N domain, which is responsible for interactions with the ribosome, the central G domain, which binds GTP, and the C-terminal M domain, which binds the RNA and the signal sequence of the RNC.</text>
</comment>
<evidence type="ECO:0000256" key="4">
    <source>
        <dbReference type="ARBA" id="ARBA00022884"/>
    </source>
</evidence>
<comment type="catalytic activity">
    <reaction evidence="8 9">
        <text>GTP + H2O = GDP + phosphate + H(+)</text>
        <dbReference type="Rhea" id="RHEA:19669"/>
        <dbReference type="ChEBI" id="CHEBI:15377"/>
        <dbReference type="ChEBI" id="CHEBI:15378"/>
        <dbReference type="ChEBI" id="CHEBI:37565"/>
        <dbReference type="ChEBI" id="CHEBI:43474"/>
        <dbReference type="ChEBI" id="CHEBI:58189"/>
        <dbReference type="EC" id="3.6.5.4"/>
    </reaction>
</comment>
<keyword evidence="2 9" id="KW-0547">Nucleotide-binding</keyword>
<organism evidence="11 12">
    <name type="scientific">Coxiella burnetii (strain Dugway 5J108-111)</name>
    <dbReference type="NCBI Taxonomy" id="434922"/>
    <lineage>
        <taxon>Bacteria</taxon>
        <taxon>Pseudomonadati</taxon>
        <taxon>Pseudomonadota</taxon>
        <taxon>Gammaproteobacteria</taxon>
        <taxon>Legionellales</taxon>
        <taxon>Coxiellaceae</taxon>
        <taxon>Coxiella</taxon>
    </lineage>
</organism>
<dbReference type="InterPro" id="IPR003593">
    <property type="entry name" value="AAA+_ATPase"/>
</dbReference>
<feature type="domain" description="SRP54-type proteins GTP-binding" evidence="10">
    <location>
        <begin position="275"/>
        <end position="288"/>
    </location>
</feature>
<evidence type="ECO:0000256" key="3">
    <source>
        <dbReference type="ARBA" id="ARBA00022801"/>
    </source>
</evidence>
<dbReference type="GO" id="GO:0048500">
    <property type="term" value="C:signal recognition particle"/>
    <property type="evidence" value="ECO:0007669"/>
    <property type="project" value="UniProtKB-UniRule"/>
</dbReference>
<dbReference type="Gene3D" id="3.40.50.300">
    <property type="entry name" value="P-loop containing nucleotide triphosphate hydrolases"/>
    <property type="match status" value="1"/>
</dbReference>
<keyword evidence="5 9" id="KW-0342">GTP-binding</keyword>
<dbReference type="InterPro" id="IPR004125">
    <property type="entry name" value="Signal_recog_particle_SRP54_M"/>
</dbReference>
<comment type="similarity">
    <text evidence="1 9">Belongs to the GTP-binding SRP family. SRP54 subfamily.</text>
</comment>
<sequence>MLYFPPMLNNLTNRLTTSINKLRGLGRLTEENIQSTLHDIRSALIEADVALPVVKDFIEHVREKALGQEVIGNVRPGEALVKVVQDELTHLLGDELVEINLNAQPPIVIVMAGLQGSGKTTTVAKLARWLLEIQKKSVMVASADVYRPAAIQQLETLASQINATFFPTQADQKPVEIAKAALKQAEKQFMDVLILDTAGRLHIDNVLMEEMKAISDAVTPTEILLVVDSMMGQDAANVAKSFNDTLPLTGVILTKLDGDTRGGAALSMRMITQKPIKFVGVGEKIDALEPFHPNRMASRILGMGDIVSLVEEAQRKVDQKQAAKIAKKLQKGKRFDFDDFLAQLQQMKKMGGMQSLLGKLPGMGQLPKGASAFLDDKLLVKMQAIIQSMTLKERRFPALINGSRKRRISKGSGTGLQDVNKLLKQFVQMQKMMKRMKGDKMMKRFKQMQGKIPGDLLNQLPPGWRDK</sequence>
<evidence type="ECO:0000256" key="5">
    <source>
        <dbReference type="ARBA" id="ARBA00023134"/>
    </source>
</evidence>
<dbReference type="SUPFAM" id="SSF52540">
    <property type="entry name" value="P-loop containing nucleoside triphosphate hydrolases"/>
    <property type="match status" value="1"/>
</dbReference>
<keyword evidence="9" id="KW-0963">Cytoplasm</keyword>
<dbReference type="InterPro" id="IPR022941">
    <property type="entry name" value="SRP54"/>
</dbReference>
<dbReference type="HAMAP" id="MF_00306">
    <property type="entry name" value="SRP54"/>
    <property type="match status" value="1"/>
</dbReference>
<evidence type="ECO:0000256" key="6">
    <source>
        <dbReference type="ARBA" id="ARBA00023135"/>
    </source>
</evidence>
<dbReference type="SMART" id="SM00963">
    <property type="entry name" value="SRP54_N"/>
    <property type="match status" value="1"/>
</dbReference>
<dbReference type="GO" id="GO:0003924">
    <property type="term" value="F:GTPase activity"/>
    <property type="evidence" value="ECO:0007669"/>
    <property type="project" value="UniProtKB-UniRule"/>
</dbReference>
<dbReference type="GO" id="GO:0005525">
    <property type="term" value="F:GTP binding"/>
    <property type="evidence" value="ECO:0007669"/>
    <property type="project" value="UniProtKB-UniRule"/>
</dbReference>
<dbReference type="Pfam" id="PF00448">
    <property type="entry name" value="SRP54"/>
    <property type="match status" value="1"/>
</dbReference>
<dbReference type="NCBIfam" id="TIGR00959">
    <property type="entry name" value="ffh"/>
    <property type="match status" value="1"/>
</dbReference>
<dbReference type="InterPro" id="IPR013822">
    <property type="entry name" value="Signal_recog_particl_SRP54_hlx"/>
</dbReference>
<keyword evidence="4 9" id="KW-0694">RNA-binding</keyword>
<name>A9KEE2_COXBN</name>
<dbReference type="Pfam" id="PF02881">
    <property type="entry name" value="SRP54_N"/>
    <property type="match status" value="1"/>
</dbReference>
<dbReference type="SMART" id="SM00962">
    <property type="entry name" value="SRP54"/>
    <property type="match status" value="1"/>
</dbReference>
<dbReference type="PANTHER" id="PTHR11564">
    <property type="entry name" value="SIGNAL RECOGNITION PARTICLE 54K PROTEIN SRP54"/>
    <property type="match status" value="1"/>
</dbReference>
<dbReference type="Pfam" id="PF02978">
    <property type="entry name" value="SRP_SPB"/>
    <property type="match status" value="1"/>
</dbReference>
<accession>A9KEE2</accession>
<dbReference type="InterPro" id="IPR004780">
    <property type="entry name" value="SRP"/>
</dbReference>
<feature type="binding site" evidence="9">
    <location>
        <begin position="196"/>
        <end position="200"/>
    </location>
    <ligand>
        <name>GTP</name>
        <dbReference type="ChEBI" id="CHEBI:37565"/>
    </ligand>
</feature>
<reference evidence="11 12" key="1">
    <citation type="journal article" date="2009" name="Infect. Immun.">
        <title>Comparative genomics reveal extensive transposon-mediated genomic plasticity and diversity among potential effector proteins within the genus Coxiella.</title>
        <authorList>
            <person name="Beare P.A."/>
            <person name="Unsworth N."/>
            <person name="Andoh M."/>
            <person name="Voth D.E."/>
            <person name="Omsland A."/>
            <person name="Gilk S.D."/>
            <person name="Williams K.P."/>
            <person name="Sobral B.W."/>
            <person name="Kupko J.J.III."/>
            <person name="Porcella S.F."/>
            <person name="Samuel J.E."/>
            <person name="Heinzen R.A."/>
        </authorList>
    </citation>
    <scope>NUCLEOTIDE SEQUENCE [LARGE SCALE GENOMIC DNA]</scope>
    <source>
        <strain evidence="11 12">Dugway 5J108-111</strain>
    </source>
</reference>
<dbReference type="InterPro" id="IPR036891">
    <property type="entry name" value="Signal_recog_part_SRP54_M_sf"/>
</dbReference>
<comment type="subcellular location">
    <subcellularLocation>
        <location evidence="9">Cytoplasm</location>
    </subcellularLocation>
    <text evidence="9">The SRP-RNC complex is targeted to the cytoplasmic membrane.</text>
</comment>
<dbReference type="SUPFAM" id="SSF47446">
    <property type="entry name" value="Signal peptide-binding domain"/>
    <property type="match status" value="1"/>
</dbReference>
<proteinExistence type="inferred from homology"/>
<dbReference type="GO" id="GO:0006614">
    <property type="term" value="P:SRP-dependent cotranslational protein targeting to membrane"/>
    <property type="evidence" value="ECO:0007669"/>
    <property type="project" value="InterPro"/>
</dbReference>
<evidence type="ECO:0000256" key="8">
    <source>
        <dbReference type="ARBA" id="ARBA00048027"/>
    </source>
</evidence>